<keyword evidence="1" id="KW-0805">Transcription regulation</keyword>
<keyword evidence="2" id="KW-0238">DNA-binding</keyword>
<keyword evidence="3" id="KW-0804">Transcription</keyword>
<dbReference type="EMBL" id="VFSU01000017">
    <property type="protein sequence ID" value="TPE62644.1"/>
    <property type="molecule type" value="Genomic_DNA"/>
</dbReference>
<evidence type="ECO:0000313" key="6">
    <source>
        <dbReference type="Proteomes" id="UP000319897"/>
    </source>
</evidence>
<reference evidence="5 6" key="1">
    <citation type="submission" date="2019-06" db="EMBL/GenBank/DDBJ databases">
        <authorList>
            <person name="Lee I."/>
            <person name="Jang G.I."/>
            <person name="Hwang C.Y."/>
        </authorList>
    </citation>
    <scope>NUCLEOTIDE SEQUENCE [LARGE SCALE GENOMIC DNA]</scope>
    <source>
        <strain evidence="5 6">PAMC 28131</strain>
    </source>
</reference>
<proteinExistence type="predicted"/>
<accession>A0A501XQZ0</accession>
<dbReference type="PANTHER" id="PTHR46796:SF13">
    <property type="entry name" value="HTH-TYPE TRANSCRIPTIONAL ACTIVATOR RHAS"/>
    <property type="match status" value="1"/>
</dbReference>
<evidence type="ECO:0000259" key="4">
    <source>
        <dbReference type="PROSITE" id="PS01124"/>
    </source>
</evidence>
<dbReference type="Proteomes" id="UP000319897">
    <property type="component" value="Unassembled WGS sequence"/>
</dbReference>
<dbReference type="Pfam" id="PF12833">
    <property type="entry name" value="HTH_18"/>
    <property type="match status" value="1"/>
</dbReference>
<keyword evidence="6" id="KW-1185">Reference proteome</keyword>
<dbReference type="GO" id="GO:0043565">
    <property type="term" value="F:sequence-specific DNA binding"/>
    <property type="evidence" value="ECO:0007669"/>
    <property type="project" value="InterPro"/>
</dbReference>
<comment type="caution">
    <text evidence="5">The sequence shown here is derived from an EMBL/GenBank/DDBJ whole genome shotgun (WGS) entry which is preliminary data.</text>
</comment>
<evidence type="ECO:0000256" key="2">
    <source>
        <dbReference type="ARBA" id="ARBA00023125"/>
    </source>
</evidence>
<gene>
    <name evidence="5" type="ORF">FJQ54_05505</name>
</gene>
<evidence type="ECO:0000256" key="3">
    <source>
        <dbReference type="ARBA" id="ARBA00023163"/>
    </source>
</evidence>
<evidence type="ECO:0000313" key="5">
    <source>
        <dbReference type="EMBL" id="TPE62644.1"/>
    </source>
</evidence>
<feature type="domain" description="HTH araC/xylS-type" evidence="4">
    <location>
        <begin position="48"/>
        <end position="130"/>
    </location>
</feature>
<sequence>MGEARSHREVVAAADAFFLLLSMQAKPPPIWFTRAADEWLANSINPDVNDLVKMTGMSSRQIERLALRVYGASPKMLSRKYRALQAAVRLGLDPEAGWEQAAAGAFYDQSHFIRDFKTFVGMTPNQFADKDSPWITRLTIAKRQNLVTMPKLNLVS</sequence>
<dbReference type="SUPFAM" id="SSF46689">
    <property type="entry name" value="Homeodomain-like"/>
    <property type="match status" value="1"/>
</dbReference>
<protein>
    <submittedName>
        <fullName evidence="5">AraC family transcriptional regulator</fullName>
    </submittedName>
</protein>
<dbReference type="PROSITE" id="PS01124">
    <property type="entry name" value="HTH_ARAC_FAMILY_2"/>
    <property type="match status" value="1"/>
</dbReference>
<dbReference type="GO" id="GO:0003700">
    <property type="term" value="F:DNA-binding transcription factor activity"/>
    <property type="evidence" value="ECO:0007669"/>
    <property type="project" value="InterPro"/>
</dbReference>
<dbReference type="InterPro" id="IPR018060">
    <property type="entry name" value="HTH_AraC"/>
</dbReference>
<evidence type="ECO:0000256" key="1">
    <source>
        <dbReference type="ARBA" id="ARBA00023015"/>
    </source>
</evidence>
<dbReference type="InterPro" id="IPR009057">
    <property type="entry name" value="Homeodomain-like_sf"/>
</dbReference>
<dbReference type="SMART" id="SM00342">
    <property type="entry name" value="HTH_ARAC"/>
    <property type="match status" value="1"/>
</dbReference>
<organism evidence="5 6">
    <name type="scientific">Sandaracinobacter neustonicus</name>
    <dbReference type="NCBI Taxonomy" id="1715348"/>
    <lineage>
        <taxon>Bacteria</taxon>
        <taxon>Pseudomonadati</taxon>
        <taxon>Pseudomonadota</taxon>
        <taxon>Alphaproteobacteria</taxon>
        <taxon>Sphingomonadales</taxon>
        <taxon>Sphingosinicellaceae</taxon>
        <taxon>Sandaracinobacter</taxon>
    </lineage>
</organism>
<dbReference type="InterPro" id="IPR050204">
    <property type="entry name" value="AraC_XylS_family_regulators"/>
</dbReference>
<dbReference type="PANTHER" id="PTHR46796">
    <property type="entry name" value="HTH-TYPE TRANSCRIPTIONAL ACTIVATOR RHAS-RELATED"/>
    <property type="match status" value="1"/>
</dbReference>
<dbReference type="Gene3D" id="1.10.10.60">
    <property type="entry name" value="Homeodomain-like"/>
    <property type="match status" value="1"/>
</dbReference>
<dbReference type="OrthoDB" id="110167at2"/>
<dbReference type="AlphaFoldDB" id="A0A501XQZ0"/>
<name>A0A501XQZ0_9SPHN</name>